<sequence>MFDSIVVHPLQAVLTFFYNITVSLGIANYGIAIILLTIAIKLVLYPLTVKQIKSMKAMQELQPKIKEMQEKHKGNPEKLNKEMAAVYKNSGVNPMAGCLPMIIQMPFLIGIFYAIRDFHYVGDPGFLWMANLAEQAKLVDPYYVLPVLSALTTFYQQRQTMSGADPSAKQQNQIMMIFMPLFIGYITITFPAGLGIYWVVSNLIQIAQQWYMYRGTTAIQGEAK</sequence>
<dbReference type="PANTHER" id="PTHR12428:SF65">
    <property type="entry name" value="CYTOCHROME C OXIDASE ASSEMBLY PROTEIN COX18, MITOCHONDRIAL"/>
    <property type="match status" value="1"/>
</dbReference>
<dbReference type="EMBL" id="FODY01000025">
    <property type="protein sequence ID" value="SEP40523.1"/>
    <property type="molecule type" value="Genomic_DNA"/>
</dbReference>
<feature type="transmembrane region" description="Helical" evidence="10">
    <location>
        <begin position="26"/>
        <end position="48"/>
    </location>
</feature>
<dbReference type="Pfam" id="PF02096">
    <property type="entry name" value="60KD_IMP"/>
    <property type="match status" value="1"/>
</dbReference>
<dbReference type="Proteomes" id="UP000198847">
    <property type="component" value="Unassembled WGS sequence"/>
</dbReference>
<dbReference type="NCBIfam" id="TIGR03592">
    <property type="entry name" value="yidC_oxa1_cterm"/>
    <property type="match status" value="1"/>
</dbReference>
<keyword evidence="4 9" id="KW-0812">Transmembrane</keyword>
<organism evidence="12 13">
    <name type="scientific">Propionispora vibrioides</name>
    <dbReference type="NCBI Taxonomy" id="112903"/>
    <lineage>
        <taxon>Bacteria</taxon>
        <taxon>Bacillati</taxon>
        <taxon>Bacillota</taxon>
        <taxon>Negativicutes</taxon>
        <taxon>Selenomonadales</taxon>
        <taxon>Sporomusaceae</taxon>
        <taxon>Propionispora</taxon>
    </lineage>
</organism>
<dbReference type="PRINTS" id="PR01900">
    <property type="entry name" value="YIDCPROTEIN"/>
</dbReference>
<dbReference type="GO" id="GO:0051205">
    <property type="term" value="P:protein insertion into membrane"/>
    <property type="evidence" value="ECO:0007669"/>
    <property type="project" value="TreeGrafter"/>
</dbReference>
<keyword evidence="3" id="KW-1003">Cell membrane</keyword>
<dbReference type="InterPro" id="IPR047196">
    <property type="entry name" value="YidC_ALB_C"/>
</dbReference>
<evidence type="ECO:0000256" key="3">
    <source>
        <dbReference type="ARBA" id="ARBA00022475"/>
    </source>
</evidence>
<accession>A0A1H8XL77</accession>
<comment type="similarity">
    <text evidence="9">Belongs to the OXA1/ALB3/YidC family.</text>
</comment>
<dbReference type="CDD" id="cd20070">
    <property type="entry name" value="5TM_YidC_Alb3"/>
    <property type="match status" value="1"/>
</dbReference>
<dbReference type="InterPro" id="IPR028055">
    <property type="entry name" value="YidC/Oxa/ALB_C"/>
</dbReference>
<keyword evidence="8" id="KW-0143">Chaperone</keyword>
<keyword evidence="2" id="KW-0813">Transport</keyword>
<evidence type="ECO:0000256" key="9">
    <source>
        <dbReference type="RuleBase" id="RU003945"/>
    </source>
</evidence>
<evidence type="ECO:0000256" key="6">
    <source>
        <dbReference type="ARBA" id="ARBA00022989"/>
    </source>
</evidence>
<keyword evidence="6 10" id="KW-1133">Transmembrane helix</keyword>
<dbReference type="InterPro" id="IPR001708">
    <property type="entry name" value="YidC/ALB3/OXA1/COX18"/>
</dbReference>
<evidence type="ECO:0000313" key="13">
    <source>
        <dbReference type="Proteomes" id="UP000198847"/>
    </source>
</evidence>
<evidence type="ECO:0000256" key="1">
    <source>
        <dbReference type="ARBA" id="ARBA00004651"/>
    </source>
</evidence>
<feature type="transmembrane region" description="Helical" evidence="10">
    <location>
        <begin position="96"/>
        <end position="115"/>
    </location>
</feature>
<keyword evidence="13" id="KW-1185">Reference proteome</keyword>
<dbReference type="GO" id="GO:0005886">
    <property type="term" value="C:plasma membrane"/>
    <property type="evidence" value="ECO:0007669"/>
    <property type="project" value="UniProtKB-SubCell"/>
</dbReference>
<reference evidence="12 13" key="1">
    <citation type="submission" date="2016-10" db="EMBL/GenBank/DDBJ databases">
        <authorList>
            <person name="de Groot N.N."/>
        </authorList>
    </citation>
    <scope>NUCLEOTIDE SEQUENCE [LARGE SCALE GENOMIC DNA]</scope>
    <source>
        <strain evidence="12 13">DSM 13305</strain>
    </source>
</reference>
<evidence type="ECO:0000313" key="12">
    <source>
        <dbReference type="EMBL" id="SEP40523.1"/>
    </source>
</evidence>
<protein>
    <submittedName>
        <fullName evidence="12">YidC/Oxa1 family membrane protein insertase</fullName>
    </submittedName>
</protein>
<name>A0A1H8XL77_9FIRM</name>
<evidence type="ECO:0000256" key="10">
    <source>
        <dbReference type="SAM" id="Phobius"/>
    </source>
</evidence>
<feature type="domain" description="Membrane insertase YidC/Oxa/ALB C-terminal" evidence="11">
    <location>
        <begin position="29"/>
        <end position="214"/>
    </location>
</feature>
<gene>
    <name evidence="12" type="ORF">SAMN04490178_12557</name>
</gene>
<evidence type="ECO:0000256" key="8">
    <source>
        <dbReference type="ARBA" id="ARBA00023186"/>
    </source>
</evidence>
<keyword evidence="5" id="KW-0653">Protein transport</keyword>
<evidence type="ECO:0000256" key="5">
    <source>
        <dbReference type="ARBA" id="ARBA00022927"/>
    </source>
</evidence>
<comment type="subcellular location">
    <subcellularLocation>
        <location evidence="1">Cell membrane</location>
        <topology evidence="1">Multi-pass membrane protein</topology>
    </subcellularLocation>
    <subcellularLocation>
        <location evidence="9">Membrane</location>
        <topology evidence="9">Multi-pass membrane protein</topology>
    </subcellularLocation>
</comment>
<dbReference type="GO" id="GO:0032977">
    <property type="term" value="F:membrane insertase activity"/>
    <property type="evidence" value="ECO:0007669"/>
    <property type="project" value="InterPro"/>
</dbReference>
<proteinExistence type="inferred from homology"/>
<evidence type="ECO:0000256" key="7">
    <source>
        <dbReference type="ARBA" id="ARBA00023136"/>
    </source>
</evidence>
<evidence type="ECO:0000256" key="4">
    <source>
        <dbReference type="ARBA" id="ARBA00022692"/>
    </source>
</evidence>
<dbReference type="AlphaFoldDB" id="A0A1H8XL77"/>
<evidence type="ECO:0000256" key="2">
    <source>
        <dbReference type="ARBA" id="ARBA00022448"/>
    </source>
</evidence>
<dbReference type="GO" id="GO:0015031">
    <property type="term" value="P:protein transport"/>
    <property type="evidence" value="ECO:0007669"/>
    <property type="project" value="UniProtKB-KW"/>
</dbReference>
<keyword evidence="7 10" id="KW-0472">Membrane</keyword>
<evidence type="ECO:0000259" key="11">
    <source>
        <dbReference type="Pfam" id="PF02096"/>
    </source>
</evidence>
<dbReference type="STRING" id="112903.SAMN04490178_12557"/>
<dbReference type="PANTHER" id="PTHR12428">
    <property type="entry name" value="OXA1"/>
    <property type="match status" value="1"/>
</dbReference>
<feature type="transmembrane region" description="Helical" evidence="10">
    <location>
        <begin position="176"/>
        <end position="200"/>
    </location>
</feature>